<evidence type="ECO:0000313" key="9">
    <source>
        <dbReference type="EMBL" id="JAT27564.1"/>
    </source>
</evidence>
<feature type="compositionally biased region" description="Acidic residues" evidence="6">
    <location>
        <begin position="38"/>
        <end position="50"/>
    </location>
</feature>
<feature type="compositionally biased region" description="Polar residues" evidence="6">
    <location>
        <begin position="779"/>
        <end position="789"/>
    </location>
</feature>
<dbReference type="CDD" id="cd15562">
    <property type="entry name" value="PHD2_PHF14"/>
    <property type="match status" value="1"/>
</dbReference>
<dbReference type="InterPro" id="IPR034732">
    <property type="entry name" value="EPHD"/>
</dbReference>
<keyword evidence="3" id="KW-0862">Zinc</keyword>
<dbReference type="PROSITE" id="PS01359">
    <property type="entry name" value="ZF_PHD_1"/>
    <property type="match status" value="2"/>
</dbReference>
<feature type="region of interest" description="Disordered" evidence="6">
    <location>
        <begin position="1"/>
        <end position="73"/>
    </location>
</feature>
<feature type="compositionally biased region" description="Basic residues" evidence="6">
    <location>
        <begin position="683"/>
        <end position="692"/>
    </location>
</feature>
<dbReference type="PANTHER" id="PTHR13793">
    <property type="entry name" value="PHD FINGER PROTEINS"/>
    <property type="match status" value="1"/>
</dbReference>
<evidence type="ECO:0000256" key="4">
    <source>
        <dbReference type="PROSITE-ProRule" id="PRU00146"/>
    </source>
</evidence>
<gene>
    <name evidence="9" type="ORF">g.42955</name>
</gene>
<dbReference type="SMART" id="SM00249">
    <property type="entry name" value="PHD"/>
    <property type="match status" value="4"/>
</dbReference>
<evidence type="ECO:0000256" key="1">
    <source>
        <dbReference type="ARBA" id="ARBA00022723"/>
    </source>
</evidence>
<dbReference type="InterPro" id="IPR019786">
    <property type="entry name" value="Zinc_finger_PHD-type_CS"/>
</dbReference>
<accession>A0A1B6LV77</accession>
<dbReference type="CDD" id="cd15563">
    <property type="entry name" value="PHD3_PHF14"/>
    <property type="match status" value="1"/>
</dbReference>
<protein>
    <recommendedName>
        <fullName evidence="10">PHD finger protein 14</fullName>
    </recommendedName>
</protein>
<dbReference type="PROSITE" id="PS50016">
    <property type="entry name" value="ZF_PHD_2"/>
    <property type="match status" value="3"/>
</dbReference>
<feature type="compositionally biased region" description="Acidic residues" evidence="6">
    <location>
        <begin position="60"/>
        <end position="70"/>
    </location>
</feature>
<evidence type="ECO:0000256" key="2">
    <source>
        <dbReference type="ARBA" id="ARBA00022771"/>
    </source>
</evidence>
<dbReference type="Gene3D" id="2.30.30.1150">
    <property type="match status" value="1"/>
</dbReference>
<name>A0A1B6LV77_9HEMI</name>
<proteinExistence type="predicted"/>
<dbReference type="CDD" id="cd15561">
    <property type="entry name" value="PHD1_PHF14"/>
    <property type="match status" value="1"/>
</dbReference>
<dbReference type="Gene3D" id="3.30.40.10">
    <property type="entry name" value="Zinc/RING finger domain, C3HC4 (zinc finger)"/>
    <property type="match status" value="3"/>
</dbReference>
<dbReference type="InterPro" id="IPR001965">
    <property type="entry name" value="Znf_PHD"/>
</dbReference>
<dbReference type="PROSITE" id="PS51805">
    <property type="entry name" value="EPHD"/>
    <property type="match status" value="1"/>
</dbReference>
<feature type="compositionally biased region" description="Basic residues" evidence="6">
    <location>
        <begin position="659"/>
        <end position="670"/>
    </location>
</feature>
<feature type="region of interest" description="Disordered" evidence="6">
    <location>
        <begin position="654"/>
        <end position="700"/>
    </location>
</feature>
<evidence type="ECO:0000256" key="6">
    <source>
        <dbReference type="SAM" id="MobiDB-lite"/>
    </source>
</evidence>
<evidence type="ECO:0000256" key="5">
    <source>
        <dbReference type="SAM" id="Coils"/>
    </source>
</evidence>
<dbReference type="CDD" id="cd15674">
    <property type="entry name" value="ePHD_PHF14"/>
    <property type="match status" value="1"/>
</dbReference>
<organism evidence="9">
    <name type="scientific">Graphocephala atropunctata</name>
    <dbReference type="NCBI Taxonomy" id="36148"/>
    <lineage>
        <taxon>Eukaryota</taxon>
        <taxon>Metazoa</taxon>
        <taxon>Ecdysozoa</taxon>
        <taxon>Arthropoda</taxon>
        <taxon>Hexapoda</taxon>
        <taxon>Insecta</taxon>
        <taxon>Pterygota</taxon>
        <taxon>Neoptera</taxon>
        <taxon>Paraneoptera</taxon>
        <taxon>Hemiptera</taxon>
        <taxon>Auchenorrhyncha</taxon>
        <taxon>Membracoidea</taxon>
        <taxon>Cicadellidae</taxon>
        <taxon>Cicadellinae</taxon>
        <taxon>Cicadellini</taxon>
        <taxon>Graphocephala</taxon>
    </lineage>
</organism>
<dbReference type="SUPFAM" id="SSF57903">
    <property type="entry name" value="FYVE/PHD zinc finger"/>
    <property type="match status" value="3"/>
</dbReference>
<feature type="domain" description="PHD-type" evidence="8">
    <location>
        <begin position="161"/>
        <end position="279"/>
    </location>
</feature>
<dbReference type="EMBL" id="GEBQ01012413">
    <property type="protein sequence ID" value="JAT27564.1"/>
    <property type="molecule type" value="Transcribed_RNA"/>
</dbReference>
<evidence type="ECO:0000259" key="8">
    <source>
        <dbReference type="PROSITE" id="PS51805"/>
    </source>
</evidence>
<feature type="domain" description="PHD-type" evidence="7">
    <location>
        <begin position="98"/>
        <end position="158"/>
    </location>
</feature>
<dbReference type="GO" id="GO:0008270">
    <property type="term" value="F:zinc ion binding"/>
    <property type="evidence" value="ECO:0007669"/>
    <property type="project" value="UniProtKB-KW"/>
</dbReference>
<dbReference type="InterPro" id="IPR013083">
    <property type="entry name" value="Znf_RING/FYVE/PHD"/>
</dbReference>
<keyword evidence="5" id="KW-0175">Coiled coil</keyword>
<dbReference type="InterPro" id="IPR011011">
    <property type="entry name" value="Znf_FYVE_PHD"/>
</dbReference>
<dbReference type="Pfam" id="PF00628">
    <property type="entry name" value="PHD"/>
    <property type="match status" value="3"/>
</dbReference>
<reference evidence="9" key="1">
    <citation type="submission" date="2015-11" db="EMBL/GenBank/DDBJ databases">
        <title>De novo transcriptome assembly of four potential Pierce s Disease insect vectors from Arizona vineyards.</title>
        <authorList>
            <person name="Tassone E.E."/>
        </authorList>
    </citation>
    <scope>NUCLEOTIDE SEQUENCE</scope>
</reference>
<evidence type="ECO:0008006" key="10">
    <source>
        <dbReference type="Google" id="ProtNLM"/>
    </source>
</evidence>
<dbReference type="GO" id="GO:0006357">
    <property type="term" value="P:regulation of transcription by RNA polymerase II"/>
    <property type="evidence" value="ECO:0007669"/>
    <property type="project" value="TreeGrafter"/>
</dbReference>
<feature type="domain" description="PHD-type" evidence="7">
    <location>
        <begin position="532"/>
        <end position="586"/>
    </location>
</feature>
<dbReference type="PANTHER" id="PTHR13793:SF150">
    <property type="entry name" value="PHD FINGER PROTEIN 14"/>
    <property type="match status" value="1"/>
</dbReference>
<feature type="domain" description="PHD-type" evidence="7">
    <location>
        <begin position="801"/>
        <end position="854"/>
    </location>
</feature>
<evidence type="ECO:0000256" key="3">
    <source>
        <dbReference type="ARBA" id="ARBA00022833"/>
    </source>
</evidence>
<feature type="compositionally biased region" description="Basic and acidic residues" evidence="6">
    <location>
        <begin position="619"/>
        <end position="631"/>
    </location>
</feature>
<dbReference type="InterPro" id="IPR050701">
    <property type="entry name" value="Histone_Mod_Regulator"/>
</dbReference>
<dbReference type="AlphaFoldDB" id="A0A1B6LV77"/>
<dbReference type="Pfam" id="PF13832">
    <property type="entry name" value="zf-HC5HC2H_2"/>
    <property type="match status" value="1"/>
</dbReference>
<dbReference type="InterPro" id="IPR019787">
    <property type="entry name" value="Znf_PHD-finger"/>
</dbReference>
<evidence type="ECO:0000259" key="7">
    <source>
        <dbReference type="PROSITE" id="PS50016"/>
    </source>
</evidence>
<keyword evidence="2 4" id="KW-0863">Zinc-finger</keyword>
<keyword evidence="1" id="KW-0479">Metal-binding</keyword>
<sequence length="859" mass="95528">MERDPTKRKVKPTPPSALIDFDLSGESSDDSDFRIEDHCEESDDDSLDSDEAGHQKSDGSDSEDESDDSDENKISVEELLQQAESQKMSDGDVDPVKILICCVCLGDRSDANNEIVECDGCGVTVHEGCYGVSENDSVSSTVSSCSTMPWFCEACRAGVDDPICELCPNFGGIFKETDTGKWVHLVCALYIPGVAFGEVDKLSSVTLFEMPYTKWGARACSLCADQRFTRTGVCVSCDAGLCRSYFHVTCGQREGLLSEAHSEEVDQADPFYAHCKLHSDKTLVKKRRRNWLALELRTAQRKKQYAAEGHSALPEQLRIKRKLSKYRQKYSNGNVVKPPPWVPTQKMARLLTTSASACRSLWRKAALSGVDTQAWALREAQTAALADVHRKWHIPPAFSVEFIGYYLDRNNRIESMKQQLSLLLEENSKLKEEQKGLQAQYDDALKENTGVVLLNQTIKVTLQKYHDTILKVMPDKKLLNLDLVNKPAVRNYHPLASPMGSFPTPAALKAGLAFPIGFKRQGFQQRETALGLVQCGICNRSNDQHLLAKCDTCHLHYHLGCLNPPLTRMPKKTKQMGWQCSECDKDSSGSEVECMDPEAPRQLRKLKDNGNGDITPPVKPEDHSEAMKDRDHDDTLADLEVALCSPVEAVAVPVVSGRSGKKRRREKHHRYSPEPTGSSQVARPHKRKRKRKSVETPEAEVEVEQNRPALKIFDFHDLNDIFLIPRFLWTKNPLVDPSVGNVFKSIPHPTGEGSAYAVTPGGVYQASISRPVPPPAPTLSYTPSPSNRTPPAKRLKEADTVVLCSTCNLTGTNANVVRCDECRKGFHFHCLDPPVKKSPKVRGYSWHCADCDPTESDSS</sequence>
<feature type="coiled-coil region" evidence="5">
    <location>
        <begin position="413"/>
        <end position="447"/>
    </location>
</feature>
<feature type="region of interest" description="Disordered" evidence="6">
    <location>
        <begin position="602"/>
        <end position="631"/>
    </location>
</feature>
<feature type="region of interest" description="Disordered" evidence="6">
    <location>
        <begin position="774"/>
        <end position="793"/>
    </location>
</feature>